<proteinExistence type="predicted"/>
<sequence>MASDLVRLGASLLLMEEEESRLVFPMGIWHVKPMAHGFFVVGRLVASKSFHPEALHTTLKVAFNPVKGMEFKMIEGERFFLKFFHSLDRERVLNHCLWAYDKKLLVLAPVDASEDPNLVELNFCEFHVHIHGLPLGKMTKEVASFIRNKLDRFKEVELDGNGEVWGSSIRIRVAIDITKPCRER</sequence>
<reference evidence="2" key="1">
    <citation type="submission" date="2020-06" db="EMBL/GenBank/DDBJ databases">
        <authorList>
            <person name="Li T."/>
            <person name="Hu X."/>
            <person name="Zhang T."/>
            <person name="Song X."/>
            <person name="Zhang H."/>
            <person name="Dai N."/>
            <person name="Sheng W."/>
            <person name="Hou X."/>
            <person name="Wei L."/>
        </authorList>
    </citation>
    <scope>NUCLEOTIDE SEQUENCE</scope>
    <source>
        <strain evidence="2">3651</strain>
        <tissue evidence="2">Leaf</tissue>
    </source>
</reference>
<accession>A0AAE2CGR0</accession>
<name>A0AAE2CGR0_9LAMI</name>
<keyword evidence="3" id="KW-1185">Reference proteome</keyword>
<dbReference type="EMBL" id="JACGWO010000008">
    <property type="protein sequence ID" value="KAK4421445.1"/>
    <property type="molecule type" value="Genomic_DNA"/>
</dbReference>
<reference evidence="2" key="2">
    <citation type="journal article" date="2024" name="Plant">
        <title>Genomic evolution and insights into agronomic trait innovations of Sesamum species.</title>
        <authorList>
            <person name="Miao H."/>
            <person name="Wang L."/>
            <person name="Qu L."/>
            <person name="Liu H."/>
            <person name="Sun Y."/>
            <person name="Le M."/>
            <person name="Wang Q."/>
            <person name="Wei S."/>
            <person name="Zheng Y."/>
            <person name="Lin W."/>
            <person name="Duan Y."/>
            <person name="Cao H."/>
            <person name="Xiong S."/>
            <person name="Wang X."/>
            <person name="Wei L."/>
            <person name="Li C."/>
            <person name="Ma Q."/>
            <person name="Ju M."/>
            <person name="Zhao R."/>
            <person name="Li G."/>
            <person name="Mu C."/>
            <person name="Tian Q."/>
            <person name="Mei H."/>
            <person name="Zhang T."/>
            <person name="Gao T."/>
            <person name="Zhang H."/>
        </authorList>
    </citation>
    <scope>NUCLEOTIDE SEQUENCE</scope>
    <source>
        <strain evidence="2">3651</strain>
    </source>
</reference>
<dbReference type="PANTHER" id="PTHR31286:SF178">
    <property type="entry name" value="DUF4283 DOMAIN-CONTAINING PROTEIN"/>
    <property type="match status" value="1"/>
</dbReference>
<feature type="domain" description="DUF4283" evidence="1">
    <location>
        <begin position="36"/>
        <end position="116"/>
    </location>
</feature>
<dbReference type="InterPro" id="IPR040256">
    <property type="entry name" value="At4g02000-like"/>
</dbReference>
<gene>
    <name evidence="2" type="ORF">Salat_2095100</name>
</gene>
<protein>
    <recommendedName>
        <fullName evidence="1">DUF4283 domain-containing protein</fullName>
    </recommendedName>
</protein>
<evidence type="ECO:0000259" key="1">
    <source>
        <dbReference type="Pfam" id="PF14111"/>
    </source>
</evidence>
<dbReference type="Proteomes" id="UP001293254">
    <property type="component" value="Unassembled WGS sequence"/>
</dbReference>
<evidence type="ECO:0000313" key="2">
    <source>
        <dbReference type="EMBL" id="KAK4421445.1"/>
    </source>
</evidence>
<dbReference type="InterPro" id="IPR025558">
    <property type="entry name" value="DUF4283"/>
</dbReference>
<comment type="caution">
    <text evidence="2">The sequence shown here is derived from an EMBL/GenBank/DDBJ whole genome shotgun (WGS) entry which is preliminary data.</text>
</comment>
<organism evidence="2 3">
    <name type="scientific">Sesamum alatum</name>
    <dbReference type="NCBI Taxonomy" id="300844"/>
    <lineage>
        <taxon>Eukaryota</taxon>
        <taxon>Viridiplantae</taxon>
        <taxon>Streptophyta</taxon>
        <taxon>Embryophyta</taxon>
        <taxon>Tracheophyta</taxon>
        <taxon>Spermatophyta</taxon>
        <taxon>Magnoliopsida</taxon>
        <taxon>eudicotyledons</taxon>
        <taxon>Gunneridae</taxon>
        <taxon>Pentapetalae</taxon>
        <taxon>asterids</taxon>
        <taxon>lamiids</taxon>
        <taxon>Lamiales</taxon>
        <taxon>Pedaliaceae</taxon>
        <taxon>Sesamum</taxon>
    </lineage>
</organism>
<evidence type="ECO:0000313" key="3">
    <source>
        <dbReference type="Proteomes" id="UP001293254"/>
    </source>
</evidence>
<dbReference type="AlphaFoldDB" id="A0AAE2CGR0"/>
<dbReference type="PANTHER" id="PTHR31286">
    <property type="entry name" value="GLYCINE-RICH CELL WALL STRUCTURAL PROTEIN 1.8-LIKE"/>
    <property type="match status" value="1"/>
</dbReference>
<dbReference type="Pfam" id="PF14111">
    <property type="entry name" value="DUF4283"/>
    <property type="match status" value="1"/>
</dbReference>